<reference evidence="2 3" key="1">
    <citation type="journal article" date="2009" name="Science">
        <title>Green evolution and dynamic adaptations revealed by genomes of the marine picoeukaryotes Micromonas.</title>
        <authorList>
            <person name="Worden A.Z."/>
            <person name="Lee J.H."/>
            <person name="Mock T."/>
            <person name="Rouze P."/>
            <person name="Simmons M.P."/>
            <person name="Aerts A.L."/>
            <person name="Allen A.E."/>
            <person name="Cuvelier M.L."/>
            <person name="Derelle E."/>
            <person name="Everett M.V."/>
            <person name="Foulon E."/>
            <person name="Grimwood J."/>
            <person name="Gundlach H."/>
            <person name="Henrissat B."/>
            <person name="Napoli C."/>
            <person name="McDonald S.M."/>
            <person name="Parker M.S."/>
            <person name="Rombauts S."/>
            <person name="Salamov A."/>
            <person name="Von Dassow P."/>
            <person name="Badger J.H."/>
            <person name="Coutinho P.M."/>
            <person name="Demir E."/>
            <person name="Dubchak I."/>
            <person name="Gentemann C."/>
            <person name="Eikrem W."/>
            <person name="Gready J.E."/>
            <person name="John U."/>
            <person name="Lanier W."/>
            <person name="Lindquist E.A."/>
            <person name="Lucas S."/>
            <person name="Mayer K.F."/>
            <person name="Moreau H."/>
            <person name="Not F."/>
            <person name="Otillar R."/>
            <person name="Panaud O."/>
            <person name="Pangilinan J."/>
            <person name="Paulsen I."/>
            <person name="Piegu B."/>
            <person name="Poliakov A."/>
            <person name="Robbens S."/>
            <person name="Schmutz J."/>
            <person name="Toulza E."/>
            <person name="Wyss T."/>
            <person name="Zelensky A."/>
            <person name="Zhou K."/>
            <person name="Armbrust E.V."/>
            <person name="Bhattacharya D."/>
            <person name="Goodenough U.W."/>
            <person name="Van de Peer Y."/>
            <person name="Grigoriev I.V."/>
        </authorList>
    </citation>
    <scope>NUCLEOTIDE SEQUENCE [LARGE SCALE GENOMIC DNA]</scope>
    <source>
        <strain evidence="3">RCC299 / NOUM17</strain>
    </source>
</reference>
<protein>
    <recommendedName>
        <fullName evidence="1">Enhanced disease resistance 4-like N-terminal domain-containing protein</fullName>
    </recommendedName>
</protein>
<gene>
    <name evidence="2" type="ORF">MICPUN_107833</name>
</gene>
<dbReference type="KEGG" id="mis:MICPUN_107833"/>
<dbReference type="InterPro" id="IPR055126">
    <property type="entry name" value="EDR4-like_N"/>
</dbReference>
<proteinExistence type="predicted"/>
<evidence type="ECO:0000313" key="2">
    <source>
        <dbReference type="EMBL" id="ACO60656.1"/>
    </source>
</evidence>
<dbReference type="Pfam" id="PF22910">
    <property type="entry name" value="EDR4-like_1st"/>
    <property type="match status" value="1"/>
</dbReference>
<evidence type="ECO:0000259" key="1">
    <source>
        <dbReference type="Pfam" id="PF22910"/>
    </source>
</evidence>
<dbReference type="RefSeq" id="XP_002499397.1">
    <property type="nucleotide sequence ID" value="XM_002499352.1"/>
</dbReference>
<name>C1DZI1_MICCC</name>
<sequence length="175" mass="17109">MRQPDFSQDGGSGVTHTNAQNHGGNLIATCPKCASQLLIPPGVPTVACGSCGQAISPVVSGGNGAPAQPPGAQPFTRMVKCPLCAAVLQQPPGASLAVCGGCHQVIAMPGDNDGGNAQPHASSGVGVADASGEAGMPPIIACPSCQMRLQPPPGAPLVACGGCRQVMQVPGVAQS</sequence>
<dbReference type="GeneID" id="8240593"/>
<dbReference type="InParanoid" id="C1DZI1"/>
<keyword evidence="3" id="KW-1185">Reference proteome</keyword>
<organism evidence="2 3">
    <name type="scientific">Micromonas commoda (strain RCC299 / NOUM17 / CCMP2709)</name>
    <name type="common">Picoplanktonic green alga</name>
    <dbReference type="NCBI Taxonomy" id="296587"/>
    <lineage>
        <taxon>Eukaryota</taxon>
        <taxon>Viridiplantae</taxon>
        <taxon>Chlorophyta</taxon>
        <taxon>Mamiellophyceae</taxon>
        <taxon>Mamiellales</taxon>
        <taxon>Mamiellaceae</taxon>
        <taxon>Micromonas</taxon>
    </lineage>
</organism>
<feature type="domain" description="Enhanced disease resistance 4-like N-terminal" evidence="1">
    <location>
        <begin position="77"/>
        <end position="105"/>
    </location>
</feature>
<evidence type="ECO:0000313" key="3">
    <source>
        <dbReference type="Proteomes" id="UP000002009"/>
    </source>
</evidence>
<accession>C1DZI1</accession>
<dbReference type="AlphaFoldDB" id="C1DZI1"/>
<dbReference type="EMBL" id="CP001323">
    <property type="protein sequence ID" value="ACO60656.1"/>
    <property type="molecule type" value="Genomic_DNA"/>
</dbReference>
<dbReference type="OrthoDB" id="10455207at2759"/>
<dbReference type="Proteomes" id="UP000002009">
    <property type="component" value="Chromosome 2"/>
</dbReference>